<dbReference type="Gene3D" id="3.90.1300.10">
    <property type="entry name" value="Amidase signature (AS) domain"/>
    <property type="match status" value="1"/>
</dbReference>
<dbReference type="GO" id="GO:0016787">
    <property type="term" value="F:hydrolase activity"/>
    <property type="evidence" value="ECO:0007669"/>
    <property type="project" value="UniProtKB-KW"/>
</dbReference>
<evidence type="ECO:0000256" key="2">
    <source>
        <dbReference type="ARBA" id="ARBA00022801"/>
    </source>
</evidence>
<evidence type="ECO:0000313" key="8">
    <source>
        <dbReference type="Proteomes" id="UP000308730"/>
    </source>
</evidence>
<evidence type="ECO:0000256" key="3">
    <source>
        <dbReference type="PIRSR" id="PIRSR001221-1"/>
    </source>
</evidence>
<reference evidence="7 8" key="1">
    <citation type="submission" date="2019-02" db="EMBL/GenBank/DDBJ databases">
        <title>Genome sequencing of the rare red list fungi Antrodiella citrinella (Flaviporus citrinellus).</title>
        <authorList>
            <person name="Buettner E."/>
            <person name="Kellner H."/>
        </authorList>
    </citation>
    <scope>NUCLEOTIDE SEQUENCE [LARGE SCALE GENOMIC DNA]</scope>
    <source>
        <strain evidence="7 8">DSM 108506</strain>
    </source>
</reference>
<dbReference type="SUPFAM" id="SSF75304">
    <property type="entry name" value="Amidase signature (AS) enzymes"/>
    <property type="match status" value="1"/>
</dbReference>
<feature type="binding site" evidence="4">
    <location>
        <begin position="235"/>
        <end position="238"/>
    </location>
    <ligand>
        <name>substrate</name>
    </ligand>
</feature>
<feature type="binding site" evidence="4">
    <location>
        <position position="214"/>
    </location>
    <ligand>
        <name>substrate</name>
    </ligand>
</feature>
<dbReference type="InterPro" id="IPR023631">
    <property type="entry name" value="Amidase_dom"/>
</dbReference>
<feature type="domain" description="Amidase" evidence="6">
    <location>
        <begin position="83"/>
        <end position="551"/>
    </location>
</feature>
<dbReference type="Proteomes" id="UP000308730">
    <property type="component" value="Unassembled WGS sequence"/>
</dbReference>
<feature type="active site" description="Acyl-ester intermediate" evidence="3">
    <location>
        <position position="238"/>
    </location>
</feature>
<dbReference type="EMBL" id="SGPM01000001">
    <property type="protein sequence ID" value="THH34184.1"/>
    <property type="molecule type" value="Genomic_DNA"/>
</dbReference>
<evidence type="ECO:0000259" key="6">
    <source>
        <dbReference type="Pfam" id="PF01425"/>
    </source>
</evidence>
<name>A0A4S4N549_9APHY</name>
<comment type="caution">
    <text evidence="7">The sequence shown here is derived from an EMBL/GenBank/DDBJ whole genome shotgun (WGS) entry which is preliminary data.</text>
</comment>
<dbReference type="Pfam" id="PF01425">
    <property type="entry name" value="Amidase"/>
    <property type="match status" value="1"/>
</dbReference>
<gene>
    <name evidence="7" type="ORF">EUX98_g66</name>
</gene>
<accession>A0A4S4N549</accession>
<feature type="binding site" evidence="4">
    <location>
        <position position="188"/>
    </location>
    <ligand>
        <name>substrate</name>
    </ligand>
</feature>
<dbReference type="OrthoDB" id="6428749at2759"/>
<feature type="active site" description="Charge relay system" evidence="3">
    <location>
        <position position="139"/>
    </location>
</feature>
<evidence type="ECO:0000256" key="1">
    <source>
        <dbReference type="ARBA" id="ARBA00009199"/>
    </source>
</evidence>
<evidence type="ECO:0000256" key="4">
    <source>
        <dbReference type="PIRSR" id="PIRSR001221-2"/>
    </source>
</evidence>
<evidence type="ECO:0000256" key="5">
    <source>
        <dbReference type="SAM" id="MobiDB-lite"/>
    </source>
</evidence>
<keyword evidence="8" id="KW-1185">Reference proteome</keyword>
<evidence type="ECO:0000313" key="7">
    <source>
        <dbReference type="EMBL" id="THH34184.1"/>
    </source>
</evidence>
<dbReference type="InterPro" id="IPR036928">
    <property type="entry name" value="AS_sf"/>
</dbReference>
<comment type="similarity">
    <text evidence="1">Belongs to the amidase family.</text>
</comment>
<feature type="active site" description="Charge relay system" evidence="3">
    <location>
        <position position="214"/>
    </location>
</feature>
<keyword evidence="2" id="KW-0378">Hydrolase</keyword>
<dbReference type="PANTHER" id="PTHR46072:SF2">
    <property type="entry name" value="AMIDASE (EUROFUNG)"/>
    <property type="match status" value="1"/>
</dbReference>
<feature type="compositionally biased region" description="Polar residues" evidence="5">
    <location>
        <begin position="1"/>
        <end position="10"/>
    </location>
</feature>
<organism evidence="7 8">
    <name type="scientific">Antrodiella citrinella</name>
    <dbReference type="NCBI Taxonomy" id="2447956"/>
    <lineage>
        <taxon>Eukaryota</taxon>
        <taxon>Fungi</taxon>
        <taxon>Dikarya</taxon>
        <taxon>Basidiomycota</taxon>
        <taxon>Agaricomycotina</taxon>
        <taxon>Agaricomycetes</taxon>
        <taxon>Polyporales</taxon>
        <taxon>Steccherinaceae</taxon>
        <taxon>Antrodiella</taxon>
    </lineage>
</organism>
<sequence>MATVLASSSPAEGWEEKVKAKRKQQQESIPQEWVISQIKTTPNVLDIPATCGLMTARELEITGTDDVSVVLENLSRGAWSSFEVTTAFCKRAVIAHQLTNCLTEIFVKEALERATELDDHLKRTGKVVGPLHGLPISLKDQYRIKGLEATMGYVSWIGQLAKDDAATVKLLIQNGAVLYVKTNVPQTLMWGETLNNVFGRTLNPHNTAFTSGGSTGGEGALIALHGSVLGVGTDVAGSIRIPSHYNGIYGFKPSSQRVPTYGMVNALEGQDVVPTVAGPLSASISGLKAFMHTILSSRPWTVDPNVIRKPWDSDAYALKEHGDGQGLCFGVIWDDGHLKPHPPINRALQMAKLALEKAGHTVIDWVPLHHRELNANARSIFLSDGAEDYRSAITPSGEPMITSMRPGADPADVPVFRQPRKPLSAFELWQLHKERRELRHAYFEHWNTTASVTGTGRPVDALIAPVMPYTSVPHGSTGPATYTLVFSTLDCPSLVFPVTKVDPVADSRAPPHEFRGADDEALYNLYNPGVMSGMPVGLQLVAQRNEEEALLAMGAIMDSALKKL</sequence>
<protein>
    <recommendedName>
        <fullName evidence="6">Amidase domain-containing protein</fullName>
    </recommendedName>
</protein>
<dbReference type="AlphaFoldDB" id="A0A4S4N549"/>
<dbReference type="PIRSF" id="PIRSF001221">
    <property type="entry name" value="Amidase_fungi"/>
    <property type="match status" value="1"/>
</dbReference>
<feature type="region of interest" description="Disordered" evidence="5">
    <location>
        <begin position="1"/>
        <end position="22"/>
    </location>
</feature>
<dbReference type="PANTHER" id="PTHR46072">
    <property type="entry name" value="AMIDASE-RELATED-RELATED"/>
    <property type="match status" value="1"/>
</dbReference>
<proteinExistence type="inferred from homology"/>